<keyword evidence="2" id="KW-0472">Membrane</keyword>
<feature type="transmembrane region" description="Helical" evidence="2">
    <location>
        <begin position="1049"/>
        <end position="1067"/>
    </location>
</feature>
<reference evidence="4" key="1">
    <citation type="submission" date="2025-08" db="UniProtKB">
        <authorList>
            <consortium name="RefSeq"/>
        </authorList>
    </citation>
    <scope>IDENTIFICATION</scope>
    <source>
        <strain evidence="4">Wakin</strain>
        <tissue evidence="4">Muscle</tissue>
    </source>
</reference>
<accession>A0A6P6KQE0</accession>
<gene>
    <name evidence="4" type="primary">kiaa2012</name>
</gene>
<feature type="compositionally biased region" description="Basic and acidic residues" evidence="1">
    <location>
        <begin position="1133"/>
        <end position="1148"/>
    </location>
</feature>
<protein>
    <submittedName>
        <fullName evidence="4">Uncharacterized protein KIAA2012 homolog isoform X1</fullName>
    </submittedName>
</protein>
<dbReference type="PANTHER" id="PTHR21937">
    <property type="entry name" value="CCDC66 DOMAIN-CONTAINING PROTEIN"/>
    <property type="match status" value="1"/>
</dbReference>
<evidence type="ECO:0000313" key="4">
    <source>
        <dbReference type="RefSeq" id="XP_026074538.1"/>
    </source>
</evidence>
<feature type="region of interest" description="Disordered" evidence="1">
    <location>
        <begin position="1422"/>
        <end position="1449"/>
    </location>
</feature>
<feature type="region of interest" description="Disordered" evidence="1">
    <location>
        <begin position="902"/>
        <end position="991"/>
    </location>
</feature>
<evidence type="ECO:0000256" key="2">
    <source>
        <dbReference type="SAM" id="Phobius"/>
    </source>
</evidence>
<feature type="compositionally biased region" description="Polar residues" evidence="1">
    <location>
        <begin position="1189"/>
        <end position="1205"/>
    </location>
</feature>
<dbReference type="InterPro" id="IPR031440">
    <property type="entry name" value="DUF4670"/>
</dbReference>
<feature type="compositionally biased region" description="Basic and acidic residues" evidence="1">
    <location>
        <begin position="213"/>
        <end position="225"/>
    </location>
</feature>
<evidence type="ECO:0000256" key="1">
    <source>
        <dbReference type="SAM" id="MobiDB-lite"/>
    </source>
</evidence>
<organism evidence="3 4">
    <name type="scientific">Carassius auratus</name>
    <name type="common">Goldfish</name>
    <dbReference type="NCBI Taxonomy" id="7957"/>
    <lineage>
        <taxon>Eukaryota</taxon>
        <taxon>Metazoa</taxon>
        <taxon>Chordata</taxon>
        <taxon>Craniata</taxon>
        <taxon>Vertebrata</taxon>
        <taxon>Euteleostomi</taxon>
        <taxon>Actinopterygii</taxon>
        <taxon>Neopterygii</taxon>
        <taxon>Teleostei</taxon>
        <taxon>Ostariophysi</taxon>
        <taxon>Cypriniformes</taxon>
        <taxon>Cyprinidae</taxon>
        <taxon>Cyprininae</taxon>
        <taxon>Carassius</taxon>
    </lineage>
</organism>
<name>A0A6P6KQE0_CARAU</name>
<feature type="compositionally biased region" description="Basic and acidic residues" evidence="1">
    <location>
        <begin position="641"/>
        <end position="660"/>
    </location>
</feature>
<sequence length="1522" mass="174046">MNDFVLSLLSRGYGQIVPNEDGHAGRLEVCFEPQDYFNWKSQPPLLHLTSSGRIFGGLEPAPPKTYSTRRGPLILYSEDLALAYRSCQVNRKRKALSCPKQEAEKQLHTLQDLTGAILAFGKRKVGSLAGVTHPLLPDKHVTQNISMHHRPGEKNYNSSQVKGENTNQIRYQPRFLCSPRPNRADLGPLPPISEGLVHVQLQEKAQAPSDEEMTFKTKEQKDQKPKERKRQVKSLRIATDTCRANMSPIPETEPAHQTEDQTVTPATVKNTSTILPHLIDHPQDLSGRGKRSRMESGGGVGEMCALRSVYVDSSLECSPLSRVNYYGGHMEGSRQMRHCGGETHMRRVNIETDPSFTVFHLPPINQSSLVNSSSDITLTMNQTEIKEKKSSCENLPKRDLHIHLPDIKVGTTHENPSERRVHSQVLLLFPAQTEQTDTHQPDDELHRTPVKETEPCGDLEHAVGIDQRKQDPLSDSKCRIIEMDLGHVMWSDDLEKGDQHPPLGPLPPLVGRRGPGKQSSMAVYRQNLHDPEDTTETQTGITRGCLPLELREWQGGQAVGTLIMGPDGEIIRLSLWDPAVDTEDHPIMGDVTQGHVLKVVTSEGDLKQPWTAFTQDHDTDEGLFAEEDTTSNTEETTSNTERLDSSHEKFKVNKTAEKMNAKKRQHPLGSHNKTVRKRQVFKISSHEETNAEEEEEQLEDEEEEEEEEEDEEEEEQEEVDEEEEDEDENEENGSDNKPVNKARVFRVKAHAHQNNAEDDFSSDCQRIQKERVIKLRLHAEQTKAKRKKIHLGADNQIIQDEQVFKVRSRAKQTNAKKDDCLGADSEIIQEEKVFKVRSRAKQTNAKRKDDCLGADSEIIHETQTFKERSHAKRTKAKRKEDCFGSDSEIIQDEQIYLPEERLEEMSSSTTPQLNKTGEEATKRNRKVKATTLQPETKVTRGSRRSKGVAPAISPKSTHLSPRAHSPDSLSPEGQAEIPTGLPTEAEKGHSENTVGREYAEHMLVEEVKKNKKSNKHTGKSKGKSVQIHEDIETRNTSVPDDPTPTSKKVGYILVHMLILILYALYLLQYSLNLQKKKKTGREKKEETKEEKEEPTKKAQNLTVKVKKKKGQPAFVVGKPRPQDVERMAYPVDEPERLMTHEREVTTHDSEDELENTENTPEHTYTDSEDDRDADTDPESTDTHEAHQVSPGSVYSTHRSQHSLITARSDASIHRLSQSSVRTPSMGMASHCGPCSPAPLSLICLPPQSATPPASDPTGSEPGNHVKSNEVPPNQTDKKAAALAEKAERRRLEVEKKRKEREEEKKRQQEKEVTEERMRLELEEEQRKRAEEARLQKIREEDERQRRQEEEMERQRRERAEKDRERRQQEEKRRLLERLQRERQEEEKRQAAQLERRRLEEEARKEEELRKLSEMEEAERLEYLRRQQEEEEERRKAAEERRRREEEAAMHAEEQARLQAELFVRQRAALEQHLKFQRGLFVEAEGLEQTQDISRPWIFSYFALLKLLGLDDAASEDTLKDVL</sequence>
<feature type="region of interest" description="Disordered" evidence="1">
    <location>
        <begin position="1075"/>
        <end position="1410"/>
    </location>
</feature>
<dbReference type="Proteomes" id="UP000515129">
    <property type="component" value="Chromosome 34"/>
</dbReference>
<feature type="compositionally biased region" description="Acidic residues" evidence="1">
    <location>
        <begin position="1166"/>
        <end position="1179"/>
    </location>
</feature>
<feature type="region of interest" description="Disordered" evidence="1">
    <location>
        <begin position="1006"/>
        <end position="1045"/>
    </location>
</feature>
<feature type="region of interest" description="Disordered" evidence="1">
    <location>
        <begin position="615"/>
        <end position="743"/>
    </location>
</feature>
<keyword evidence="2" id="KW-1133">Transmembrane helix</keyword>
<dbReference type="Pfam" id="PF15709">
    <property type="entry name" value="DUF4670"/>
    <property type="match status" value="1"/>
</dbReference>
<feature type="compositionally biased region" description="Basic and acidic residues" evidence="1">
    <location>
        <begin position="1082"/>
        <end position="1096"/>
    </location>
</feature>
<keyword evidence="2" id="KW-0812">Transmembrane</keyword>
<dbReference type="PANTHER" id="PTHR21937:SF5">
    <property type="entry name" value="GENE 973-RELATED"/>
    <property type="match status" value="1"/>
</dbReference>
<feature type="compositionally biased region" description="Polar residues" evidence="1">
    <location>
        <begin position="1034"/>
        <end position="1045"/>
    </location>
</feature>
<keyword evidence="3" id="KW-1185">Reference proteome</keyword>
<dbReference type="CTD" id="100652824"/>
<dbReference type="RefSeq" id="XP_026074538.1">
    <property type="nucleotide sequence ID" value="XM_026218753.1"/>
</dbReference>
<feature type="compositionally biased region" description="Acidic residues" evidence="1">
    <location>
        <begin position="690"/>
        <end position="733"/>
    </location>
</feature>
<evidence type="ECO:0000313" key="3">
    <source>
        <dbReference type="Proteomes" id="UP000515129"/>
    </source>
</evidence>
<dbReference type="OrthoDB" id="6162046at2759"/>
<feature type="compositionally biased region" description="Low complexity" evidence="1">
    <location>
        <begin position="630"/>
        <end position="640"/>
    </location>
</feature>
<feature type="compositionally biased region" description="Acidic residues" evidence="1">
    <location>
        <begin position="618"/>
        <end position="629"/>
    </location>
</feature>
<proteinExistence type="predicted"/>
<feature type="compositionally biased region" description="Basic and acidic residues" evidence="1">
    <location>
        <begin position="1275"/>
        <end position="1410"/>
    </location>
</feature>
<feature type="compositionally biased region" description="Basic residues" evidence="1">
    <location>
        <begin position="1009"/>
        <end position="1022"/>
    </location>
</feature>
<feature type="compositionally biased region" description="Polar residues" evidence="1">
    <location>
        <begin position="905"/>
        <end position="915"/>
    </location>
</feature>
<feature type="region of interest" description="Disordered" evidence="1">
    <location>
        <begin position="203"/>
        <end position="233"/>
    </location>
</feature>
<dbReference type="KEGG" id="caua:113053606"/>